<keyword evidence="2" id="KW-0472">Membrane</keyword>
<feature type="coiled-coil region" evidence="1">
    <location>
        <begin position="56"/>
        <end position="83"/>
    </location>
</feature>
<keyword evidence="2" id="KW-0812">Transmembrane</keyword>
<sequence length="113" mass="13475">MLQILVCIGIVWILISMQYKRVQFDIILLMLVIYLLINLFIGSRSIFRYIEVSNLLNAQERRLDNAYQDLYELQNTVKAFNQEIPDFILLEQYIHERLGYVHNKEVAILISRI</sequence>
<evidence type="ECO:0000313" key="3">
    <source>
        <dbReference type="EMBL" id="ETO91496.1"/>
    </source>
</evidence>
<protein>
    <submittedName>
        <fullName evidence="3">Uncharacterized protein</fullName>
    </submittedName>
</protein>
<proteinExistence type="predicted"/>
<name>W2UZB4_9RICK</name>
<dbReference type="AlphaFoldDB" id="W2UZB4"/>
<accession>W2UZB4</accession>
<evidence type="ECO:0000313" key="4">
    <source>
        <dbReference type="Proteomes" id="UP000018951"/>
    </source>
</evidence>
<dbReference type="EMBL" id="AXCJ01000004">
    <property type="protein sequence ID" value="ETO91496.1"/>
    <property type="molecule type" value="Genomic_DNA"/>
</dbReference>
<dbReference type="Proteomes" id="UP000018951">
    <property type="component" value="Unassembled WGS sequence"/>
</dbReference>
<keyword evidence="4" id="KW-1185">Reference proteome</keyword>
<reference evidence="3 4" key="1">
    <citation type="journal article" date="2013" name="PLoS ONE">
        <title>Bacterial endosymbiosis in a chordate host: long-term co-evolution and conservation of secondary metabolism.</title>
        <authorList>
            <person name="Kwan J.C."/>
            <person name="Schmidt E.W."/>
        </authorList>
    </citation>
    <scope>NUCLEOTIDE SEQUENCE [LARGE SCALE GENOMIC DNA]</scope>
    <source>
        <strain evidence="4">L6</strain>
    </source>
</reference>
<feature type="transmembrane region" description="Helical" evidence="2">
    <location>
        <begin position="22"/>
        <end position="41"/>
    </location>
</feature>
<comment type="caution">
    <text evidence="3">The sequence shown here is derived from an EMBL/GenBank/DDBJ whole genome shotgun (WGS) entry which is preliminary data.</text>
</comment>
<gene>
    <name evidence="3" type="ORF">P857_66</name>
</gene>
<evidence type="ECO:0000256" key="1">
    <source>
        <dbReference type="SAM" id="Coils"/>
    </source>
</evidence>
<keyword evidence="1" id="KW-0175">Coiled coil</keyword>
<evidence type="ECO:0000256" key="2">
    <source>
        <dbReference type="SAM" id="Phobius"/>
    </source>
</evidence>
<organism evidence="3 4">
    <name type="scientific">Candidatus Xenolissoclinum pacificiensis L6</name>
    <dbReference type="NCBI Taxonomy" id="1401685"/>
    <lineage>
        <taxon>Bacteria</taxon>
        <taxon>Pseudomonadati</taxon>
        <taxon>Pseudomonadota</taxon>
        <taxon>Alphaproteobacteria</taxon>
        <taxon>Rickettsiales</taxon>
        <taxon>Anaplasmataceae</taxon>
        <taxon>Candidatus Xenolissoclinum</taxon>
    </lineage>
</organism>
<keyword evidence="2" id="KW-1133">Transmembrane helix</keyword>
<dbReference type="STRING" id="1401685.P857_66"/>